<evidence type="ECO:0000313" key="3">
    <source>
        <dbReference type="EMBL" id="SMX32908.1"/>
    </source>
</evidence>
<dbReference type="Gene3D" id="1.25.40.10">
    <property type="entry name" value="Tetratricopeptide repeat domain"/>
    <property type="match status" value="1"/>
</dbReference>
<gene>
    <name evidence="3" type="ORF">COL8621_00917</name>
</gene>
<name>A0A238JQF0_9RHOB</name>
<evidence type="ECO:0000259" key="2">
    <source>
        <dbReference type="Pfam" id="PF04575"/>
    </source>
</evidence>
<keyword evidence="4" id="KW-1185">Reference proteome</keyword>
<reference evidence="4" key="1">
    <citation type="submission" date="2017-05" db="EMBL/GenBank/DDBJ databases">
        <authorList>
            <person name="Rodrigo-Torres L."/>
            <person name="Arahal R. D."/>
            <person name="Lucena T."/>
        </authorList>
    </citation>
    <scope>NUCLEOTIDE SEQUENCE [LARGE SCALE GENOMIC DNA]</scope>
    <source>
        <strain evidence="4">CECT 8621</strain>
    </source>
</reference>
<feature type="domain" description="Surface lipoprotein assembly modifier C-terminal" evidence="2">
    <location>
        <begin position="303"/>
        <end position="456"/>
    </location>
</feature>
<dbReference type="InterPro" id="IPR007655">
    <property type="entry name" value="Slam_C"/>
</dbReference>
<keyword evidence="1" id="KW-0732">Signal</keyword>
<protein>
    <recommendedName>
        <fullName evidence="2">Surface lipoprotein assembly modifier C-terminal domain-containing protein</fullName>
    </recommendedName>
</protein>
<dbReference type="InterPro" id="IPR011990">
    <property type="entry name" value="TPR-like_helical_dom_sf"/>
</dbReference>
<evidence type="ECO:0000313" key="4">
    <source>
        <dbReference type="Proteomes" id="UP000202922"/>
    </source>
</evidence>
<dbReference type="RefSeq" id="WP_093966101.1">
    <property type="nucleotide sequence ID" value="NZ_FXYE01000001.1"/>
</dbReference>
<dbReference type="EMBL" id="FXYE01000001">
    <property type="protein sequence ID" value="SMX32908.1"/>
    <property type="molecule type" value="Genomic_DNA"/>
</dbReference>
<feature type="signal peptide" evidence="1">
    <location>
        <begin position="1"/>
        <end position="27"/>
    </location>
</feature>
<evidence type="ECO:0000256" key="1">
    <source>
        <dbReference type="SAM" id="SignalP"/>
    </source>
</evidence>
<dbReference type="AlphaFoldDB" id="A0A238JQF0"/>
<sequence length="456" mass="50468">MIAPPKAKRLLALCLAALALNLSPAFSDELTLSVDETRRSASQALNAGNIMLAKEISLALLQRDPNDVRALIILSRAERDFGNYEQAKDYGKRAWAHAETDVLKFAAALATAQALSSDGARTSSQFWLRRAADVAPDQRLKSIAIRDFRYVRDRNPWTTQFEFGITPSSNVNNGSKSETMEIDGLPYVLSGDARALSGVEYKLGVETEYSRKISEYTWLYVGASAKGKEYSLSSKAVEQAPNIDESELSYAEAELTFGTTFFPHPNGGPIDASMSFGRVWSGGQELSDYARANLQHFKRVGPHRFTFGLSVEDQRRKDAEINSSVSWTGQAVWSKRLENGDTAQLNLAYRDTQSDGPAIAHEAGIAGIRYSFGKPIAGARIGLSYTFESRAYDQPLYSTTPREDKKNIFEVSAFLYNLELYGFAPEIGVSLIQNRSNVPLYETEEYGVSINFKSVF</sequence>
<dbReference type="SUPFAM" id="SSF48452">
    <property type="entry name" value="TPR-like"/>
    <property type="match status" value="1"/>
</dbReference>
<proteinExistence type="predicted"/>
<accession>A0A238JQF0</accession>
<dbReference type="OrthoDB" id="7684399at2"/>
<feature type="chain" id="PRO_5013394125" description="Surface lipoprotein assembly modifier C-terminal domain-containing protein" evidence="1">
    <location>
        <begin position="28"/>
        <end position="456"/>
    </location>
</feature>
<dbReference type="Pfam" id="PF04575">
    <property type="entry name" value="SlipAM"/>
    <property type="match status" value="1"/>
</dbReference>
<organism evidence="3 4">
    <name type="scientific">Actibacterium lipolyticum</name>
    <dbReference type="NCBI Taxonomy" id="1524263"/>
    <lineage>
        <taxon>Bacteria</taxon>
        <taxon>Pseudomonadati</taxon>
        <taxon>Pseudomonadota</taxon>
        <taxon>Alphaproteobacteria</taxon>
        <taxon>Rhodobacterales</taxon>
        <taxon>Roseobacteraceae</taxon>
        <taxon>Actibacterium</taxon>
    </lineage>
</organism>
<dbReference type="Proteomes" id="UP000202922">
    <property type="component" value="Unassembled WGS sequence"/>
</dbReference>